<dbReference type="InterPro" id="IPR011009">
    <property type="entry name" value="Kinase-like_dom_sf"/>
</dbReference>
<dbReference type="SUPFAM" id="SSF56112">
    <property type="entry name" value="Protein kinase-like (PK-like)"/>
    <property type="match status" value="1"/>
</dbReference>
<organism evidence="2 3">
    <name type="scientific">Actinomadura rugatobispora</name>
    <dbReference type="NCBI Taxonomy" id="1994"/>
    <lineage>
        <taxon>Bacteria</taxon>
        <taxon>Bacillati</taxon>
        <taxon>Actinomycetota</taxon>
        <taxon>Actinomycetes</taxon>
        <taxon>Streptosporangiales</taxon>
        <taxon>Thermomonosporaceae</taxon>
        <taxon>Actinomadura</taxon>
    </lineage>
</organism>
<dbReference type="RefSeq" id="WP_378289555.1">
    <property type="nucleotide sequence ID" value="NZ_JBHSON010000101.1"/>
</dbReference>
<evidence type="ECO:0000313" key="3">
    <source>
        <dbReference type="Proteomes" id="UP001596074"/>
    </source>
</evidence>
<proteinExistence type="predicted"/>
<evidence type="ECO:0000259" key="1">
    <source>
        <dbReference type="Pfam" id="PF01636"/>
    </source>
</evidence>
<dbReference type="EMBL" id="JBHSON010000101">
    <property type="protein sequence ID" value="MFC5752993.1"/>
    <property type="molecule type" value="Genomic_DNA"/>
</dbReference>
<dbReference type="Proteomes" id="UP001596074">
    <property type="component" value="Unassembled WGS sequence"/>
</dbReference>
<evidence type="ECO:0000313" key="2">
    <source>
        <dbReference type="EMBL" id="MFC5752993.1"/>
    </source>
</evidence>
<dbReference type="Gene3D" id="3.90.1200.10">
    <property type="match status" value="1"/>
</dbReference>
<reference evidence="3" key="1">
    <citation type="journal article" date="2019" name="Int. J. Syst. Evol. Microbiol.">
        <title>The Global Catalogue of Microorganisms (GCM) 10K type strain sequencing project: providing services to taxonomists for standard genome sequencing and annotation.</title>
        <authorList>
            <consortium name="The Broad Institute Genomics Platform"/>
            <consortium name="The Broad Institute Genome Sequencing Center for Infectious Disease"/>
            <person name="Wu L."/>
            <person name="Ma J."/>
        </authorList>
    </citation>
    <scope>NUCLEOTIDE SEQUENCE [LARGE SCALE GENOMIC DNA]</scope>
    <source>
        <strain evidence="3">KCTC 42087</strain>
    </source>
</reference>
<sequence>MEVETDHGYLVVRSTPDPLGMMQAEVSQSLSDLGIGPQIYEVVQTSVSVWTVASRIFPGDSLHGRAISLDRLAPIFQRMRDQNSPSNQLPTLADWLHSRLSDENLSDLAPGRAQAPFDERRHAAAILEDLESGASNLLCHGDASSKNILLGPDGQLFLIDPRGVSGDVCYDVAVAAWKTAGEEKPSARAAELARLVGVDTERVQAWLVVADTARV</sequence>
<dbReference type="InterPro" id="IPR002575">
    <property type="entry name" value="Aminoglycoside_PTrfase"/>
</dbReference>
<feature type="domain" description="Aminoglycoside phosphotransferase" evidence="1">
    <location>
        <begin position="86"/>
        <end position="206"/>
    </location>
</feature>
<name>A0ABW1AEN3_9ACTN</name>
<accession>A0ABW1AEN3</accession>
<comment type="caution">
    <text evidence="2">The sequence shown here is derived from an EMBL/GenBank/DDBJ whole genome shotgun (WGS) entry which is preliminary data.</text>
</comment>
<gene>
    <name evidence="2" type="ORF">ACFPZN_45890</name>
</gene>
<protein>
    <submittedName>
        <fullName evidence="2">Phosphotransferase</fullName>
    </submittedName>
</protein>
<dbReference type="Pfam" id="PF01636">
    <property type="entry name" value="APH"/>
    <property type="match status" value="1"/>
</dbReference>
<keyword evidence="3" id="KW-1185">Reference proteome</keyword>